<feature type="domain" description="Calcineurin-like phosphoesterase" evidence="4">
    <location>
        <begin position="15"/>
        <end position="221"/>
    </location>
</feature>
<dbReference type="EMBL" id="KQ242544">
    <property type="protein sequence ID" value="KNC78170.1"/>
    <property type="molecule type" value="Genomic_DNA"/>
</dbReference>
<dbReference type="Gene3D" id="3.90.780.10">
    <property type="entry name" value="5'-Nucleotidase, C-terminal domain"/>
    <property type="match status" value="1"/>
</dbReference>
<evidence type="ECO:0000256" key="3">
    <source>
        <dbReference type="RuleBase" id="RU362119"/>
    </source>
</evidence>
<evidence type="ECO:0000256" key="2">
    <source>
        <dbReference type="ARBA" id="ARBA00022729"/>
    </source>
</evidence>
<keyword evidence="3" id="KW-0547">Nucleotide-binding</keyword>
<dbReference type="Proteomes" id="UP000054560">
    <property type="component" value="Unassembled WGS sequence"/>
</dbReference>
<dbReference type="InterPro" id="IPR004843">
    <property type="entry name" value="Calcineurin-like_PHP"/>
</dbReference>
<evidence type="ECO:0000259" key="4">
    <source>
        <dbReference type="Pfam" id="PF00149"/>
    </source>
</evidence>
<dbReference type="PRINTS" id="PR01607">
    <property type="entry name" value="APYRASEFAMLY"/>
</dbReference>
<dbReference type="Pfam" id="PF02872">
    <property type="entry name" value="5_nucleotid_C"/>
    <property type="match status" value="1"/>
</dbReference>
<feature type="domain" description="5'-Nucleotidase C-terminal" evidence="5">
    <location>
        <begin position="318"/>
        <end position="459"/>
    </location>
</feature>
<evidence type="ECO:0000313" key="6">
    <source>
        <dbReference type="EMBL" id="KNC78170.1"/>
    </source>
</evidence>
<dbReference type="RefSeq" id="XP_014152072.1">
    <property type="nucleotide sequence ID" value="XM_014296597.1"/>
</dbReference>
<evidence type="ECO:0000256" key="1">
    <source>
        <dbReference type="ARBA" id="ARBA00006654"/>
    </source>
</evidence>
<dbReference type="eggNOG" id="KOG4419">
    <property type="taxonomic scope" value="Eukaryota"/>
</dbReference>
<comment type="similarity">
    <text evidence="1 3">Belongs to the 5'-nucleotidase family.</text>
</comment>
<sequence>MPADMATSRLFDIITEGGFLQLATLLKAHRREKDCKFIVAGDFLGGSAMAVAMQGRNVIEVLDAMETDYVVLGNHEFDYTADVTRALIKETNFKWLGSNVREADTGDLMDGVTDTETFTIECHEVRGQNMSREDTSGATTNVILGLFGVCTDYTVKLSTPGPSVVFEDVVETSKKCVDHLVDERNAEAVVCISHVSLDTDREIAKHVGNLDAIIGGHDHMPFGEYYEDTFIFKCGENAHWLGILDLDVVVEYEGGERTVSVLPSWSMVANKGYDLDPGIAKIHSKYTAKLREMRGGDNMDEVICKVIGKELLTFSDVVRRKEAAFPAVLADAMHAHYRDRGAALAVINGGFVRGNQSYPVGTSFTMFHAMNEIPFPKPDVLIRIKGVYFREALECMLSVYPKPAGLFPHVSSTGHVVFDDDKPPGSRLVTVTVGGAPLDDDREYMMVISIFMYLGGDGNEPWTKGELIANDNTPISKSLIAHLKTLEVFDANISGRVNLLHKHH</sequence>
<dbReference type="SUPFAM" id="SSF55816">
    <property type="entry name" value="5'-nucleotidase (syn. UDP-sugar hydrolase), C-terminal domain"/>
    <property type="match status" value="1"/>
</dbReference>
<dbReference type="InterPro" id="IPR036907">
    <property type="entry name" value="5'-Nucleotdase_C_sf"/>
</dbReference>
<keyword evidence="7" id="KW-1185">Reference proteome</keyword>
<evidence type="ECO:0008006" key="8">
    <source>
        <dbReference type="Google" id="ProtNLM"/>
    </source>
</evidence>
<dbReference type="InterPro" id="IPR008334">
    <property type="entry name" value="5'-Nucleotdase_C"/>
</dbReference>
<dbReference type="InterPro" id="IPR029052">
    <property type="entry name" value="Metallo-depent_PP-like"/>
</dbReference>
<dbReference type="InterPro" id="IPR006179">
    <property type="entry name" value="5_nucleotidase/apyrase"/>
</dbReference>
<keyword evidence="2" id="KW-0732">Signal</keyword>
<dbReference type="PANTHER" id="PTHR11575:SF48">
    <property type="entry name" value="5'-NUCLEOTIDASE"/>
    <property type="match status" value="1"/>
</dbReference>
<dbReference type="GeneID" id="25909892"/>
<keyword evidence="3" id="KW-0378">Hydrolase</keyword>
<dbReference type="Pfam" id="PF00149">
    <property type="entry name" value="Metallophos"/>
    <property type="match status" value="1"/>
</dbReference>
<reference evidence="6 7" key="1">
    <citation type="submission" date="2011-02" db="EMBL/GenBank/DDBJ databases">
        <title>The Genome Sequence of Sphaeroforma arctica JP610.</title>
        <authorList>
            <consortium name="The Broad Institute Genome Sequencing Platform"/>
            <person name="Russ C."/>
            <person name="Cuomo C."/>
            <person name="Young S.K."/>
            <person name="Zeng Q."/>
            <person name="Gargeya S."/>
            <person name="Alvarado L."/>
            <person name="Berlin A."/>
            <person name="Chapman S.B."/>
            <person name="Chen Z."/>
            <person name="Freedman E."/>
            <person name="Gellesch M."/>
            <person name="Goldberg J."/>
            <person name="Griggs A."/>
            <person name="Gujja S."/>
            <person name="Heilman E."/>
            <person name="Heiman D."/>
            <person name="Howarth C."/>
            <person name="Mehta T."/>
            <person name="Neiman D."/>
            <person name="Pearson M."/>
            <person name="Roberts A."/>
            <person name="Saif S."/>
            <person name="Shea T."/>
            <person name="Shenoy N."/>
            <person name="Sisk P."/>
            <person name="Stolte C."/>
            <person name="Sykes S."/>
            <person name="White J."/>
            <person name="Yandava C."/>
            <person name="Burger G."/>
            <person name="Gray M.W."/>
            <person name="Holland P.W.H."/>
            <person name="King N."/>
            <person name="Lang F.B.F."/>
            <person name="Roger A.J."/>
            <person name="Ruiz-Trillo I."/>
            <person name="Haas B."/>
            <person name="Nusbaum C."/>
            <person name="Birren B."/>
        </authorList>
    </citation>
    <scope>NUCLEOTIDE SEQUENCE [LARGE SCALE GENOMIC DNA]</scope>
    <source>
        <strain evidence="6 7">JP610</strain>
    </source>
</reference>
<gene>
    <name evidence="6" type="ORF">SARC_09388</name>
</gene>
<dbReference type="OrthoDB" id="10252235at2759"/>
<name>A0A0L0FN15_9EUKA</name>
<dbReference type="GO" id="GO:0000166">
    <property type="term" value="F:nucleotide binding"/>
    <property type="evidence" value="ECO:0007669"/>
    <property type="project" value="UniProtKB-KW"/>
</dbReference>
<accession>A0A0L0FN15</accession>
<evidence type="ECO:0000313" key="7">
    <source>
        <dbReference type="Proteomes" id="UP000054560"/>
    </source>
</evidence>
<dbReference type="GO" id="GO:0009166">
    <property type="term" value="P:nucleotide catabolic process"/>
    <property type="evidence" value="ECO:0007669"/>
    <property type="project" value="InterPro"/>
</dbReference>
<dbReference type="SUPFAM" id="SSF56300">
    <property type="entry name" value="Metallo-dependent phosphatases"/>
    <property type="match status" value="1"/>
</dbReference>
<protein>
    <recommendedName>
        <fullName evidence="8">5'-Nucleotidase C-terminal domain-containing protein</fullName>
    </recommendedName>
</protein>
<dbReference type="STRING" id="667725.A0A0L0FN15"/>
<dbReference type="PANTHER" id="PTHR11575">
    <property type="entry name" value="5'-NUCLEOTIDASE-RELATED"/>
    <property type="match status" value="1"/>
</dbReference>
<evidence type="ECO:0000259" key="5">
    <source>
        <dbReference type="Pfam" id="PF02872"/>
    </source>
</evidence>
<proteinExistence type="inferred from homology"/>
<organism evidence="6 7">
    <name type="scientific">Sphaeroforma arctica JP610</name>
    <dbReference type="NCBI Taxonomy" id="667725"/>
    <lineage>
        <taxon>Eukaryota</taxon>
        <taxon>Ichthyosporea</taxon>
        <taxon>Ichthyophonida</taxon>
        <taxon>Sphaeroforma</taxon>
    </lineage>
</organism>
<dbReference type="AlphaFoldDB" id="A0A0L0FN15"/>
<dbReference type="GO" id="GO:0016787">
    <property type="term" value="F:hydrolase activity"/>
    <property type="evidence" value="ECO:0007669"/>
    <property type="project" value="UniProtKB-KW"/>
</dbReference>
<dbReference type="Gene3D" id="3.60.21.10">
    <property type="match status" value="1"/>
</dbReference>